<evidence type="ECO:0000256" key="9">
    <source>
        <dbReference type="SAM" id="Phobius"/>
    </source>
</evidence>
<feature type="transmembrane region" description="Helical" evidence="9">
    <location>
        <begin position="20"/>
        <end position="41"/>
    </location>
</feature>
<dbReference type="InterPro" id="IPR001185">
    <property type="entry name" value="MS_channel"/>
</dbReference>
<keyword evidence="3" id="KW-1003">Cell membrane</keyword>
<feature type="transmembrane region" description="Helical" evidence="9">
    <location>
        <begin position="82"/>
        <end position="100"/>
    </location>
</feature>
<keyword evidence="8" id="KW-0407">Ion channel</keyword>
<dbReference type="SUPFAM" id="SSF81330">
    <property type="entry name" value="Gated mechanosensitive channel"/>
    <property type="match status" value="1"/>
</dbReference>
<proteinExistence type="inferred from homology"/>
<gene>
    <name evidence="10" type="primary">mscL_35</name>
    <name evidence="10" type="ORF">SDC9_158725</name>
</gene>
<evidence type="ECO:0000256" key="6">
    <source>
        <dbReference type="ARBA" id="ARBA00023065"/>
    </source>
</evidence>
<dbReference type="PANTHER" id="PTHR30266">
    <property type="entry name" value="MECHANOSENSITIVE CHANNEL MSCL"/>
    <property type="match status" value="1"/>
</dbReference>
<dbReference type="GO" id="GO:0016020">
    <property type="term" value="C:membrane"/>
    <property type="evidence" value="ECO:0007669"/>
    <property type="project" value="UniProtKB-SubCell"/>
</dbReference>
<dbReference type="InterPro" id="IPR036019">
    <property type="entry name" value="MscL_channel"/>
</dbReference>
<evidence type="ECO:0000256" key="7">
    <source>
        <dbReference type="ARBA" id="ARBA00023136"/>
    </source>
</evidence>
<keyword evidence="5 9" id="KW-1133">Transmembrane helix</keyword>
<dbReference type="GO" id="GO:0008381">
    <property type="term" value="F:mechanosensitive monoatomic ion channel activity"/>
    <property type="evidence" value="ECO:0007669"/>
    <property type="project" value="InterPro"/>
</dbReference>
<name>A0A645FG02_9ZZZZ</name>
<comment type="caution">
    <text evidence="10">The sequence shown here is derived from an EMBL/GenBank/DDBJ whole genome shotgun (WGS) entry which is preliminary data.</text>
</comment>
<dbReference type="NCBIfam" id="TIGR00220">
    <property type="entry name" value="mscL"/>
    <property type="match status" value="1"/>
</dbReference>
<evidence type="ECO:0000256" key="5">
    <source>
        <dbReference type="ARBA" id="ARBA00022989"/>
    </source>
</evidence>
<dbReference type="PANTHER" id="PTHR30266:SF2">
    <property type="entry name" value="LARGE-CONDUCTANCE MECHANOSENSITIVE CHANNEL"/>
    <property type="match status" value="1"/>
</dbReference>
<keyword evidence="4 9" id="KW-0812">Transmembrane</keyword>
<dbReference type="PRINTS" id="PR01264">
    <property type="entry name" value="MECHCHANNEL"/>
</dbReference>
<evidence type="ECO:0000256" key="3">
    <source>
        <dbReference type="ARBA" id="ARBA00022475"/>
    </source>
</evidence>
<keyword evidence="2" id="KW-0813">Transport</keyword>
<evidence type="ECO:0000256" key="2">
    <source>
        <dbReference type="ARBA" id="ARBA00022448"/>
    </source>
</evidence>
<dbReference type="NCBIfam" id="NF001843">
    <property type="entry name" value="PRK00567.1-4"/>
    <property type="match status" value="1"/>
</dbReference>
<sequence length="149" mass="16367">MAKKTGIIQEFKTFISRGSVLDLAVGIIIGTAFTAIVNSLVKDIIMPFVGWVLGGVNFTDLRIVIRKATLDSAELALTYGNFIQKIVDFLIIAFVVFMIVRTFNKFKELRDKTEADKAKAEAAAKPAPAPVVPADVVLLTEIRDLLKKK</sequence>
<dbReference type="Gene3D" id="1.10.1200.120">
    <property type="entry name" value="Large-conductance mechanosensitive channel, MscL, domain 1"/>
    <property type="match status" value="1"/>
</dbReference>
<organism evidence="10">
    <name type="scientific">bioreactor metagenome</name>
    <dbReference type="NCBI Taxonomy" id="1076179"/>
    <lineage>
        <taxon>unclassified sequences</taxon>
        <taxon>metagenomes</taxon>
        <taxon>ecological metagenomes</taxon>
    </lineage>
</organism>
<accession>A0A645FG02</accession>
<dbReference type="AlphaFoldDB" id="A0A645FG02"/>
<dbReference type="Pfam" id="PF01741">
    <property type="entry name" value="MscL"/>
    <property type="match status" value="1"/>
</dbReference>
<evidence type="ECO:0000256" key="1">
    <source>
        <dbReference type="ARBA" id="ARBA00004141"/>
    </source>
</evidence>
<protein>
    <submittedName>
        <fullName evidence="10">Large-conductance mechanosensitive channel</fullName>
    </submittedName>
</protein>
<dbReference type="EMBL" id="VSSQ01057628">
    <property type="protein sequence ID" value="MPN11424.1"/>
    <property type="molecule type" value="Genomic_DNA"/>
</dbReference>
<evidence type="ECO:0000256" key="8">
    <source>
        <dbReference type="ARBA" id="ARBA00023303"/>
    </source>
</evidence>
<keyword evidence="6" id="KW-0406">Ion transport</keyword>
<dbReference type="HAMAP" id="MF_00115">
    <property type="entry name" value="MscL"/>
    <property type="match status" value="1"/>
</dbReference>
<comment type="subcellular location">
    <subcellularLocation>
        <location evidence="1">Membrane</location>
        <topology evidence="1">Multi-pass membrane protein</topology>
    </subcellularLocation>
</comment>
<evidence type="ECO:0000256" key="4">
    <source>
        <dbReference type="ARBA" id="ARBA00022692"/>
    </source>
</evidence>
<reference evidence="10" key="1">
    <citation type="submission" date="2019-08" db="EMBL/GenBank/DDBJ databases">
        <authorList>
            <person name="Kucharzyk K."/>
            <person name="Murdoch R.W."/>
            <person name="Higgins S."/>
            <person name="Loffler F."/>
        </authorList>
    </citation>
    <scope>NUCLEOTIDE SEQUENCE</scope>
</reference>
<dbReference type="InterPro" id="IPR037673">
    <property type="entry name" value="MSC/AndL"/>
</dbReference>
<keyword evidence="7 9" id="KW-0472">Membrane</keyword>
<evidence type="ECO:0000313" key="10">
    <source>
        <dbReference type="EMBL" id="MPN11424.1"/>
    </source>
</evidence>